<dbReference type="InterPro" id="IPR000888">
    <property type="entry name" value="RmlC-like"/>
</dbReference>
<dbReference type="UniPathway" id="UPA00124"/>
<organism evidence="4">
    <name type="scientific">uncultured marine thaumarchaeote SAT1000_15_H02</name>
    <dbReference type="NCBI Taxonomy" id="1456386"/>
    <lineage>
        <taxon>Archaea</taxon>
        <taxon>Nitrososphaerota</taxon>
        <taxon>environmental samples</taxon>
    </lineage>
</organism>
<dbReference type="PANTHER" id="PTHR21047">
    <property type="entry name" value="DTDP-6-DEOXY-D-GLUCOSE-3,5 EPIMERASE"/>
    <property type="match status" value="1"/>
</dbReference>
<dbReference type="Gene3D" id="2.60.120.10">
    <property type="entry name" value="Jelly Rolls"/>
    <property type="match status" value="1"/>
</dbReference>
<dbReference type="GO" id="GO:0019305">
    <property type="term" value="P:dTDP-rhamnose biosynthetic process"/>
    <property type="evidence" value="ECO:0007669"/>
    <property type="project" value="UniProtKB-UniRule"/>
</dbReference>
<evidence type="ECO:0000256" key="2">
    <source>
        <dbReference type="PIRSR" id="PIRSR600888-3"/>
    </source>
</evidence>
<dbReference type="PANTHER" id="PTHR21047:SF2">
    <property type="entry name" value="THYMIDINE DIPHOSPHO-4-KETO-RHAMNOSE 3,5-EPIMERASE"/>
    <property type="match status" value="1"/>
</dbReference>
<dbReference type="SUPFAM" id="SSF51182">
    <property type="entry name" value="RmlC-like cupins"/>
    <property type="match status" value="1"/>
</dbReference>
<dbReference type="NCBIfam" id="TIGR01221">
    <property type="entry name" value="rmlC"/>
    <property type="match status" value="1"/>
</dbReference>
<comment type="similarity">
    <text evidence="3">Belongs to the dTDP-4-dehydrorhamnose 3,5-epimerase family.</text>
</comment>
<dbReference type="GO" id="GO:0005829">
    <property type="term" value="C:cytosol"/>
    <property type="evidence" value="ECO:0007669"/>
    <property type="project" value="TreeGrafter"/>
</dbReference>
<evidence type="ECO:0000256" key="1">
    <source>
        <dbReference type="PIRSR" id="PIRSR600888-1"/>
    </source>
</evidence>
<dbReference type="CDD" id="cd00438">
    <property type="entry name" value="cupin_RmlC"/>
    <property type="match status" value="1"/>
</dbReference>
<dbReference type="Pfam" id="PF00908">
    <property type="entry name" value="dTDP_sugar_isom"/>
    <property type="match status" value="1"/>
</dbReference>
<comment type="function">
    <text evidence="3">Catalyzes the epimerization of the C3' and C5'positions of dTDP-6-deoxy-D-xylo-4-hexulose, forming dTDP-6-deoxy-L-lyxo-4-hexulose.</text>
</comment>
<feature type="active site" description="Proton donor" evidence="1">
    <location>
        <position position="132"/>
    </location>
</feature>
<accession>A0A075I492</accession>
<evidence type="ECO:0000256" key="3">
    <source>
        <dbReference type="RuleBase" id="RU364069"/>
    </source>
</evidence>
<gene>
    <name evidence="4" type="primary">rfbC</name>
</gene>
<dbReference type="EMBL" id="KF901231">
    <property type="protein sequence ID" value="AIF23456.1"/>
    <property type="molecule type" value="Genomic_DNA"/>
</dbReference>
<comment type="pathway">
    <text evidence="3">Carbohydrate biosynthesis; dTDP-L-rhamnose biosynthesis.</text>
</comment>
<dbReference type="InterPro" id="IPR011051">
    <property type="entry name" value="RmlC_Cupin_sf"/>
</dbReference>
<dbReference type="EC" id="5.1.3.13" evidence="3"/>
<comment type="catalytic activity">
    <reaction evidence="3">
        <text>dTDP-4-dehydro-6-deoxy-alpha-D-glucose = dTDP-4-dehydro-beta-L-rhamnose</text>
        <dbReference type="Rhea" id="RHEA:16969"/>
        <dbReference type="ChEBI" id="CHEBI:57649"/>
        <dbReference type="ChEBI" id="CHEBI:62830"/>
        <dbReference type="EC" id="5.1.3.13"/>
    </reaction>
</comment>
<dbReference type="GO" id="GO:0008830">
    <property type="term" value="F:dTDP-4-dehydrorhamnose 3,5-epimerase activity"/>
    <property type="evidence" value="ECO:0007669"/>
    <property type="project" value="UniProtKB-UniRule"/>
</dbReference>
<sequence length="182" mass="21721">MRFLKTKLHNAYIIELEKNEDERGFFARLWDKKIFSDMGLNSKIVQCNVSTNKFKGTIHGMHYQTIPFTEVKIVRCTKGRIQDIIIDLRKNSETFMKWFSIELNEDNYKMLYVPEGFAHGFQSLEDNVEIIYFVSEFYSQKSEKGIRWDDKAFKIKWPIEQIIVSKKDQLWKPFNEKTDGLN</sequence>
<dbReference type="GO" id="GO:0000271">
    <property type="term" value="P:polysaccharide biosynthetic process"/>
    <property type="evidence" value="ECO:0007669"/>
    <property type="project" value="TreeGrafter"/>
</dbReference>
<proteinExistence type="inferred from homology"/>
<evidence type="ECO:0000313" key="4">
    <source>
        <dbReference type="EMBL" id="AIF23456.1"/>
    </source>
</evidence>
<dbReference type="AlphaFoldDB" id="A0A075I492"/>
<keyword evidence="3 4" id="KW-0413">Isomerase</keyword>
<feature type="active site" description="Proton acceptor" evidence="1">
    <location>
        <position position="62"/>
    </location>
</feature>
<dbReference type="InterPro" id="IPR014710">
    <property type="entry name" value="RmlC-like_jellyroll"/>
</dbReference>
<protein>
    <recommendedName>
        <fullName evidence="3">dTDP-4-dehydrorhamnose 3,5-epimerase</fullName>
        <ecNumber evidence="3">5.1.3.13</ecNumber>
    </recommendedName>
    <alternativeName>
        <fullName evidence="3">Thymidine diphospho-4-keto-rhamnose 3,5-epimerase</fullName>
    </alternativeName>
</protein>
<reference evidence="4" key="1">
    <citation type="journal article" date="2014" name="Genome Biol. Evol.">
        <title>Pangenome evidence for extensive interdomain horizontal transfer affecting lineage core and shell genes in uncultured planktonic thaumarchaeota and euryarchaeota.</title>
        <authorList>
            <person name="Deschamps P."/>
            <person name="Zivanovic Y."/>
            <person name="Moreira D."/>
            <person name="Rodriguez-Valera F."/>
            <person name="Lopez-Garcia P."/>
        </authorList>
    </citation>
    <scope>NUCLEOTIDE SEQUENCE</scope>
</reference>
<name>A0A075I492_9ARCH</name>
<feature type="site" description="Participates in a stacking interaction with the thymidine ring of dTDP-4-oxo-6-deoxyglucose" evidence="2">
    <location>
        <position position="138"/>
    </location>
</feature>
<comment type="subunit">
    <text evidence="3">Homodimer.</text>
</comment>